<accession>A0A5R9PB73</accession>
<dbReference type="AlphaFoldDB" id="A0A5R9PB73"/>
<sequence>MAIDVTELLAPIPGSDPAGSDASFSDQFDRIREARRADDPNLAQGDWQTELKVADWREAQSLSEDVLLRTSKDLQAAVWLAEAAIARHGLEGARDAFDLLTGLLDTYWDGLYPRAEDGDLEERAGKLAWFANYGSRVLQTMLLNDDPQAALTLASWVDSREVDNLGRQNAEAYQAALDEGRVNGETYDSRMQAIPDALVRERSDQVQAAREAFARFSAMADGRLGREAPSLGALDDALKKIQTIYSRVAAAKGIGGAVAAEGEVAADGVAGEGGGNGAAAAGALNLGGGSLASKEAALRALNDIAGFFRRTEPHSPVAYLLDRAVAWADMPLEQWLAEVIRDESTLASIRERVGLSSGN</sequence>
<dbReference type="Pfam" id="PF06812">
    <property type="entry name" value="ImpA_N"/>
    <property type="match status" value="1"/>
</dbReference>
<name>A0A5R9PB73_9GAMM</name>
<dbReference type="STRING" id="1123377.GCA_000423885_02880"/>
<evidence type="ECO:0000313" key="3">
    <source>
        <dbReference type="Proteomes" id="UP000308508"/>
    </source>
</evidence>
<proteinExistence type="predicted"/>
<feature type="domain" description="ImpA N-terminal" evidence="1">
    <location>
        <begin position="9"/>
        <end position="131"/>
    </location>
</feature>
<organism evidence="2 3">
    <name type="scientific">Thermomonas fusca</name>
    <dbReference type="NCBI Taxonomy" id="215690"/>
    <lineage>
        <taxon>Bacteria</taxon>
        <taxon>Pseudomonadati</taxon>
        <taxon>Pseudomonadota</taxon>
        <taxon>Gammaproteobacteria</taxon>
        <taxon>Lysobacterales</taxon>
        <taxon>Lysobacteraceae</taxon>
        <taxon>Thermomonas</taxon>
    </lineage>
</organism>
<dbReference type="Proteomes" id="UP000308508">
    <property type="component" value="Unassembled WGS sequence"/>
</dbReference>
<comment type="caution">
    <text evidence="2">The sequence shown here is derived from an EMBL/GenBank/DDBJ whole genome shotgun (WGS) entry which is preliminary data.</text>
</comment>
<dbReference type="NCBIfam" id="TIGR03363">
    <property type="entry name" value="VI_chp_8"/>
    <property type="match status" value="1"/>
</dbReference>
<reference evidence="2 3" key="1">
    <citation type="submission" date="2019-04" db="EMBL/GenBank/DDBJ databases">
        <authorList>
            <person name="Grouzdev D.S."/>
            <person name="Nazina T.N."/>
        </authorList>
    </citation>
    <scope>NUCLEOTIDE SEQUENCE [LARGE SCALE GENOMIC DNA]</scope>
    <source>
        <strain evidence="2 3">SHC 3-19</strain>
    </source>
</reference>
<keyword evidence="3" id="KW-1185">Reference proteome</keyword>
<protein>
    <submittedName>
        <fullName evidence="2">Type VI secretion system protein TssA</fullName>
    </submittedName>
</protein>
<dbReference type="RefSeq" id="WP_138349739.1">
    <property type="nucleotide sequence ID" value="NZ_SROY01000007.1"/>
</dbReference>
<gene>
    <name evidence="2" type="primary">tssA</name>
    <name evidence="2" type="ORF">E5S66_12450</name>
</gene>
<evidence type="ECO:0000313" key="2">
    <source>
        <dbReference type="EMBL" id="TLX20794.1"/>
    </source>
</evidence>
<dbReference type="PANTHER" id="PTHR37951:SF1">
    <property type="entry name" value="TYPE VI SECRETION SYSTEM COMPONENT TSSA1"/>
    <property type="match status" value="1"/>
</dbReference>
<dbReference type="PANTHER" id="PTHR37951">
    <property type="entry name" value="CYTOPLASMIC PROTEIN-RELATED"/>
    <property type="match status" value="1"/>
</dbReference>
<dbReference type="InterPro" id="IPR017740">
    <property type="entry name" value="TssA-like"/>
</dbReference>
<dbReference type="EMBL" id="SROY01000007">
    <property type="protein sequence ID" value="TLX20794.1"/>
    <property type="molecule type" value="Genomic_DNA"/>
</dbReference>
<evidence type="ECO:0000259" key="1">
    <source>
        <dbReference type="Pfam" id="PF06812"/>
    </source>
</evidence>
<dbReference type="InterPro" id="IPR010657">
    <property type="entry name" value="ImpA_N"/>
</dbReference>